<reference evidence="2" key="3">
    <citation type="submission" date="2025-09" db="UniProtKB">
        <authorList>
            <consortium name="Ensembl"/>
        </authorList>
    </citation>
    <scope>IDENTIFICATION</scope>
</reference>
<name>A0A674NTX7_TAKRU</name>
<feature type="compositionally biased region" description="Polar residues" evidence="1">
    <location>
        <begin position="136"/>
        <end position="149"/>
    </location>
</feature>
<organism evidence="2 3">
    <name type="scientific">Takifugu rubripes</name>
    <name type="common">Japanese pufferfish</name>
    <name type="synonym">Fugu rubripes</name>
    <dbReference type="NCBI Taxonomy" id="31033"/>
    <lineage>
        <taxon>Eukaryota</taxon>
        <taxon>Metazoa</taxon>
        <taxon>Chordata</taxon>
        <taxon>Craniata</taxon>
        <taxon>Vertebrata</taxon>
        <taxon>Euteleostomi</taxon>
        <taxon>Actinopterygii</taxon>
        <taxon>Neopterygii</taxon>
        <taxon>Teleostei</taxon>
        <taxon>Neoteleostei</taxon>
        <taxon>Acanthomorphata</taxon>
        <taxon>Eupercaria</taxon>
        <taxon>Tetraodontiformes</taxon>
        <taxon>Tetradontoidea</taxon>
        <taxon>Tetraodontidae</taxon>
        <taxon>Takifugu</taxon>
    </lineage>
</organism>
<proteinExistence type="predicted"/>
<dbReference type="InParanoid" id="A0A674NTX7"/>
<dbReference type="Ensembl" id="ENSTRUT00000083528.1">
    <property type="protein sequence ID" value="ENSTRUP00000076889.1"/>
    <property type="gene ID" value="ENSTRUG00000027208.1"/>
</dbReference>
<dbReference type="Proteomes" id="UP000005226">
    <property type="component" value="Chromosome 11"/>
</dbReference>
<evidence type="ECO:0000256" key="1">
    <source>
        <dbReference type="SAM" id="MobiDB-lite"/>
    </source>
</evidence>
<evidence type="ECO:0000313" key="3">
    <source>
        <dbReference type="Proteomes" id="UP000005226"/>
    </source>
</evidence>
<reference evidence="2 3" key="1">
    <citation type="journal article" date="2011" name="Genome Biol. Evol.">
        <title>Integration of the genetic map and genome assembly of fugu facilitates insights into distinct features of genome evolution in teleosts and mammals.</title>
        <authorList>
            <person name="Kai W."/>
            <person name="Kikuchi K."/>
            <person name="Tohari S."/>
            <person name="Chew A.K."/>
            <person name="Tay A."/>
            <person name="Fujiwara A."/>
            <person name="Hosoya S."/>
            <person name="Suetake H."/>
            <person name="Naruse K."/>
            <person name="Brenner S."/>
            <person name="Suzuki Y."/>
            <person name="Venkatesh B."/>
        </authorList>
    </citation>
    <scope>NUCLEOTIDE SEQUENCE [LARGE SCALE GENOMIC DNA]</scope>
</reference>
<keyword evidence="3" id="KW-1185">Reference proteome</keyword>
<feature type="region of interest" description="Disordered" evidence="1">
    <location>
        <begin position="95"/>
        <end position="149"/>
    </location>
</feature>
<sequence length="182" mass="19663">GSGPGGGWFHSCSEQLLPPTVWRQGGHFVFLLSLLLKIQNLPCVAPGEATGQTPGKREIPGVFLVPDPVPPEADPSLCARALVVIVSRASRVSEQPVEISRSGAGKPGVRTSSSHSIKPERPASHCPQFPPYIPQNAHSSTNPSQPTHSRLSMCEIERFLIRKPPQLSTHARQRFPSTPSFI</sequence>
<accession>A0A674NTX7</accession>
<dbReference type="AlphaFoldDB" id="A0A674NTX7"/>
<evidence type="ECO:0000313" key="2">
    <source>
        <dbReference type="Ensembl" id="ENSTRUP00000076889.1"/>
    </source>
</evidence>
<reference evidence="2" key="2">
    <citation type="submission" date="2025-08" db="UniProtKB">
        <authorList>
            <consortium name="Ensembl"/>
        </authorList>
    </citation>
    <scope>IDENTIFICATION</scope>
</reference>
<protein>
    <submittedName>
        <fullName evidence="2">Uncharacterized protein</fullName>
    </submittedName>
</protein>